<dbReference type="GO" id="GO:1901135">
    <property type="term" value="P:carbohydrate derivative metabolic process"/>
    <property type="evidence" value="ECO:0007669"/>
    <property type="project" value="InterPro"/>
</dbReference>
<evidence type="ECO:0000313" key="3">
    <source>
        <dbReference type="Proteomes" id="UP001162834"/>
    </source>
</evidence>
<dbReference type="CDD" id="cd05006">
    <property type="entry name" value="SIS_GmhA"/>
    <property type="match status" value="1"/>
</dbReference>
<dbReference type="Gene3D" id="3.40.50.10490">
    <property type="entry name" value="Glucose-6-phosphate isomerase like protein, domain 1"/>
    <property type="match status" value="1"/>
</dbReference>
<dbReference type="AlphaFoldDB" id="A0A9E7C0V0"/>
<name>A0A9E7C0V0_9ACTN</name>
<evidence type="ECO:0000259" key="1">
    <source>
        <dbReference type="PROSITE" id="PS51464"/>
    </source>
</evidence>
<dbReference type="KEGG" id="sbae:DSM104329_02168"/>
<keyword evidence="2" id="KW-0413">Isomerase</keyword>
<dbReference type="PROSITE" id="PS51464">
    <property type="entry name" value="SIS"/>
    <property type="match status" value="1"/>
</dbReference>
<dbReference type="SUPFAM" id="SSF53697">
    <property type="entry name" value="SIS domain"/>
    <property type="match status" value="1"/>
</dbReference>
<dbReference type="EMBL" id="CP087164">
    <property type="protein sequence ID" value="UGS35773.1"/>
    <property type="molecule type" value="Genomic_DNA"/>
</dbReference>
<dbReference type="PANTHER" id="PTHR30390">
    <property type="entry name" value="SEDOHEPTULOSE 7-PHOSPHATE ISOMERASE / DNAA INITIATOR-ASSOCIATING FACTOR FOR REPLICATION INITIATION"/>
    <property type="match status" value="1"/>
</dbReference>
<evidence type="ECO:0000313" key="2">
    <source>
        <dbReference type="EMBL" id="UGS35773.1"/>
    </source>
</evidence>
<dbReference type="RefSeq" id="WP_259315455.1">
    <property type="nucleotide sequence ID" value="NZ_CP087164.1"/>
</dbReference>
<dbReference type="InterPro" id="IPR050099">
    <property type="entry name" value="SIS_GmhA/DiaA_subfam"/>
</dbReference>
<dbReference type="Pfam" id="PF13580">
    <property type="entry name" value="SIS_2"/>
    <property type="match status" value="1"/>
</dbReference>
<dbReference type="GO" id="GO:0016853">
    <property type="term" value="F:isomerase activity"/>
    <property type="evidence" value="ECO:0007669"/>
    <property type="project" value="UniProtKB-KW"/>
</dbReference>
<accession>A0A9E7C0V0</accession>
<sequence length="198" mass="20307">MRFSTGGRHVAALRTALVALEAEIGRVERWGHLLADRLVDGGRLLAVGNGGSAAEAQHLTAELVGRYVDERMPLSAIALCTDSAAVTAISNDYGLEAAFARQVRAHARPGDVLVALSTSGRSANVLAAVEAARDCGAIVWALTGPGPNPLTEVCDDALCAAAAATATIQEIHLIAIHLLCAAVDSRVAASVPAEEVVA</sequence>
<reference evidence="2" key="1">
    <citation type="journal article" date="2022" name="Int. J. Syst. Evol. Microbiol.">
        <title>Pseudomonas aegrilactucae sp. nov. and Pseudomonas morbosilactucae sp. nov., pathogens causing bacterial rot of lettuce in Japan.</title>
        <authorList>
            <person name="Sawada H."/>
            <person name="Fujikawa T."/>
            <person name="Satou M."/>
        </authorList>
    </citation>
    <scope>NUCLEOTIDE SEQUENCE</scope>
    <source>
        <strain evidence="2">0166_1</strain>
    </source>
</reference>
<gene>
    <name evidence="2" type="primary">gmhA1</name>
    <name evidence="2" type="ORF">DSM104329_02168</name>
</gene>
<dbReference type="GO" id="GO:0097367">
    <property type="term" value="F:carbohydrate derivative binding"/>
    <property type="evidence" value="ECO:0007669"/>
    <property type="project" value="InterPro"/>
</dbReference>
<keyword evidence="3" id="KW-1185">Reference proteome</keyword>
<dbReference type="InterPro" id="IPR035461">
    <property type="entry name" value="GmhA/DiaA"/>
</dbReference>
<dbReference type="InterPro" id="IPR046348">
    <property type="entry name" value="SIS_dom_sf"/>
</dbReference>
<dbReference type="EC" id="5.3.1.28" evidence="2"/>
<dbReference type="PANTHER" id="PTHR30390:SF6">
    <property type="entry name" value="DNAA INITIATOR-ASSOCIATING PROTEIN DIAA"/>
    <property type="match status" value="1"/>
</dbReference>
<protein>
    <submittedName>
        <fullName evidence="2">Phosphoheptose isomerase 1</fullName>
        <ecNumber evidence="2">5.3.1.28</ecNumber>
    </submittedName>
</protein>
<organism evidence="2 3">
    <name type="scientific">Capillimicrobium parvum</name>
    <dbReference type="NCBI Taxonomy" id="2884022"/>
    <lineage>
        <taxon>Bacteria</taxon>
        <taxon>Bacillati</taxon>
        <taxon>Actinomycetota</taxon>
        <taxon>Thermoleophilia</taxon>
        <taxon>Solirubrobacterales</taxon>
        <taxon>Capillimicrobiaceae</taxon>
        <taxon>Capillimicrobium</taxon>
    </lineage>
</organism>
<proteinExistence type="predicted"/>
<dbReference type="Proteomes" id="UP001162834">
    <property type="component" value="Chromosome"/>
</dbReference>
<feature type="domain" description="SIS" evidence="1">
    <location>
        <begin position="34"/>
        <end position="189"/>
    </location>
</feature>
<dbReference type="InterPro" id="IPR001347">
    <property type="entry name" value="SIS_dom"/>
</dbReference>